<dbReference type="GO" id="GO:0016485">
    <property type="term" value="P:protein processing"/>
    <property type="evidence" value="ECO:0007669"/>
    <property type="project" value="TreeGrafter"/>
</dbReference>
<keyword evidence="5" id="KW-0378">Hydrolase</keyword>
<dbReference type="InterPro" id="IPR018497">
    <property type="entry name" value="Peptidase_M13_C"/>
</dbReference>
<feature type="chain" id="PRO_5004591298" description="Peptidase M13 N-terminal domain-containing protein" evidence="8">
    <location>
        <begin position="29"/>
        <end position="725"/>
    </location>
</feature>
<comment type="similarity">
    <text evidence="2">Belongs to the peptidase M13 family.</text>
</comment>
<keyword evidence="12" id="KW-1185">Reference proteome</keyword>
<dbReference type="AlphaFoldDB" id="T1KAM0"/>
<dbReference type="KEGG" id="tut:107362294"/>
<dbReference type="InterPro" id="IPR008753">
    <property type="entry name" value="Peptidase_M13_N"/>
</dbReference>
<dbReference type="Gene3D" id="1.10.1380.10">
    <property type="entry name" value="Neutral endopeptidase , domain2"/>
    <property type="match status" value="1"/>
</dbReference>
<sequence length="725" mass="84910">MNQRYLSLCLPLIIKLFTILYLVPVTFCATNSQNTGSNGKRICSTKACQETANRIWNGMDVNVDPCDDFYQFACGNWLRKAVIPKDRSWWSVWALSRLTLKKQLKRLLDTKYNPKIHRSPVIGRLLDFYSDCMDTARRDEVGIGPLYEILDSIDGWPVIVKSWDRQKYNWFENYVKLKSQLGANYLIKVYIDVDLMNNTQRAIYLDPPELDISIHEFESRTFSKAYKRYMRDIIELMRRDKLSKSRIDADVDDLYKFEYQLQSLITNGLQQKDQLNPYRRMTIASLSKEFRGINWRRLMINMFRWSNTEFSESDIFIIENQGYFKQLGSILRNTPERTIANFLGWRFVIAFGDYTVSQFRQFRFKFQRARKGLKSPEKDWEFCYNQLDNYYHFAMGRLYIDNYFNSTNIRKVETLVRYIKDALREAFNKQTWMDPLTRKKAKRKLNNMASVVAYQPWIKDNQQLEKFYEEQTVIPGNFIRTILKFEKIDASKKVRALRYRVNRYAVRLSGPAIVNAFNYIDLNYIQFPAAILGPPFFSSDVPDALNFGGIGKTIGHEIIHSFDDEGKQHDKDGNLRNWWSPGSTRRYNERAQCFIDQYDQMKDPETGLNINGVNTQGENIADNGGIDIAFNGYKKFVSRSAKARDERLPGPMSSFTPDQLFFISFASIWCEKERPASLRNSILQGVHSPSKFRVVGTLMNNDNFAQVFSCPKGSPMNPESKCKLW</sequence>
<evidence type="ECO:0000256" key="7">
    <source>
        <dbReference type="ARBA" id="ARBA00023049"/>
    </source>
</evidence>
<evidence type="ECO:0000256" key="2">
    <source>
        <dbReference type="ARBA" id="ARBA00007357"/>
    </source>
</evidence>
<evidence type="ECO:0000256" key="8">
    <source>
        <dbReference type="SAM" id="SignalP"/>
    </source>
</evidence>
<evidence type="ECO:0000256" key="5">
    <source>
        <dbReference type="ARBA" id="ARBA00022801"/>
    </source>
</evidence>
<accession>T1KAM0</accession>
<organism evidence="11 12">
    <name type="scientific">Tetranychus urticae</name>
    <name type="common">Two-spotted spider mite</name>
    <dbReference type="NCBI Taxonomy" id="32264"/>
    <lineage>
        <taxon>Eukaryota</taxon>
        <taxon>Metazoa</taxon>
        <taxon>Ecdysozoa</taxon>
        <taxon>Arthropoda</taxon>
        <taxon>Chelicerata</taxon>
        <taxon>Arachnida</taxon>
        <taxon>Acari</taxon>
        <taxon>Acariformes</taxon>
        <taxon>Trombidiformes</taxon>
        <taxon>Prostigmata</taxon>
        <taxon>Eleutherengona</taxon>
        <taxon>Raphignathae</taxon>
        <taxon>Tetranychoidea</taxon>
        <taxon>Tetranychidae</taxon>
        <taxon>Tetranychus</taxon>
    </lineage>
</organism>
<evidence type="ECO:0000256" key="4">
    <source>
        <dbReference type="ARBA" id="ARBA00022723"/>
    </source>
</evidence>
<name>T1KAM0_TETUR</name>
<dbReference type="Pfam" id="PF01431">
    <property type="entry name" value="Peptidase_M13"/>
    <property type="match status" value="1"/>
</dbReference>
<reference evidence="11" key="2">
    <citation type="submission" date="2015-06" db="UniProtKB">
        <authorList>
            <consortium name="EnsemblMetazoa"/>
        </authorList>
    </citation>
    <scope>IDENTIFICATION</scope>
</reference>
<dbReference type="Proteomes" id="UP000015104">
    <property type="component" value="Unassembled WGS sequence"/>
</dbReference>
<dbReference type="CDD" id="cd08662">
    <property type="entry name" value="M13"/>
    <property type="match status" value="1"/>
</dbReference>
<dbReference type="GO" id="GO:0005886">
    <property type="term" value="C:plasma membrane"/>
    <property type="evidence" value="ECO:0007669"/>
    <property type="project" value="TreeGrafter"/>
</dbReference>
<dbReference type="EMBL" id="CAEY01001941">
    <property type="status" value="NOT_ANNOTATED_CDS"/>
    <property type="molecule type" value="Genomic_DNA"/>
</dbReference>
<evidence type="ECO:0000256" key="6">
    <source>
        <dbReference type="ARBA" id="ARBA00022833"/>
    </source>
</evidence>
<evidence type="ECO:0008006" key="13">
    <source>
        <dbReference type="Google" id="ProtNLM"/>
    </source>
</evidence>
<reference evidence="12" key="1">
    <citation type="submission" date="2011-08" db="EMBL/GenBank/DDBJ databases">
        <authorList>
            <person name="Rombauts S."/>
        </authorList>
    </citation>
    <scope>NUCLEOTIDE SEQUENCE</scope>
    <source>
        <strain evidence="12">London</strain>
    </source>
</reference>
<evidence type="ECO:0000313" key="11">
    <source>
        <dbReference type="EnsemblMetazoa" id="tetur08g00930.1"/>
    </source>
</evidence>
<dbReference type="GO" id="GO:0004222">
    <property type="term" value="F:metalloendopeptidase activity"/>
    <property type="evidence" value="ECO:0007669"/>
    <property type="project" value="InterPro"/>
</dbReference>
<dbReference type="OMA" id="NRSEEWH"/>
<dbReference type="EnsemblMetazoa" id="tetur08g00930.1">
    <property type="protein sequence ID" value="tetur08g00930.1"/>
    <property type="gene ID" value="tetur08g00930"/>
</dbReference>
<dbReference type="PRINTS" id="PR00786">
    <property type="entry name" value="NEPRILYSIN"/>
</dbReference>
<keyword evidence="7" id="KW-0482">Metalloprotease</keyword>
<feature type="domain" description="Peptidase M13 C-terminal" evidence="9">
    <location>
        <begin position="515"/>
        <end position="724"/>
    </location>
</feature>
<feature type="domain" description="Peptidase M13 N-terminal" evidence="10">
    <location>
        <begin position="65"/>
        <end position="454"/>
    </location>
</feature>
<dbReference type="SUPFAM" id="SSF55486">
    <property type="entry name" value="Metalloproteases ('zincins'), catalytic domain"/>
    <property type="match status" value="1"/>
</dbReference>
<dbReference type="Gene3D" id="3.40.390.10">
    <property type="entry name" value="Collagenase (Catalytic Domain)"/>
    <property type="match status" value="1"/>
</dbReference>
<keyword evidence="3" id="KW-0645">Protease</keyword>
<dbReference type="InterPro" id="IPR000718">
    <property type="entry name" value="Peptidase_M13"/>
</dbReference>
<protein>
    <recommendedName>
        <fullName evidence="13">Peptidase M13 N-terminal domain-containing protein</fullName>
    </recommendedName>
</protein>
<dbReference type="PROSITE" id="PS51885">
    <property type="entry name" value="NEPRILYSIN"/>
    <property type="match status" value="1"/>
</dbReference>
<evidence type="ECO:0000259" key="9">
    <source>
        <dbReference type="Pfam" id="PF01431"/>
    </source>
</evidence>
<evidence type="ECO:0000259" key="10">
    <source>
        <dbReference type="Pfam" id="PF05649"/>
    </source>
</evidence>
<comment type="cofactor">
    <cofactor evidence="1">
        <name>Zn(2+)</name>
        <dbReference type="ChEBI" id="CHEBI:29105"/>
    </cofactor>
</comment>
<evidence type="ECO:0000256" key="1">
    <source>
        <dbReference type="ARBA" id="ARBA00001947"/>
    </source>
</evidence>
<dbReference type="GO" id="GO:0046872">
    <property type="term" value="F:metal ion binding"/>
    <property type="evidence" value="ECO:0007669"/>
    <property type="project" value="UniProtKB-KW"/>
</dbReference>
<keyword evidence="6" id="KW-0862">Zinc</keyword>
<keyword evidence="8" id="KW-0732">Signal</keyword>
<gene>
    <name evidence="11" type="primary">107362294</name>
</gene>
<evidence type="ECO:0000313" key="12">
    <source>
        <dbReference type="Proteomes" id="UP000015104"/>
    </source>
</evidence>
<dbReference type="OrthoDB" id="6503838at2759"/>
<dbReference type="PANTHER" id="PTHR11733:SF167">
    <property type="entry name" value="FI17812P1-RELATED"/>
    <property type="match status" value="1"/>
</dbReference>
<proteinExistence type="inferred from homology"/>
<dbReference type="eggNOG" id="KOG3624">
    <property type="taxonomic scope" value="Eukaryota"/>
</dbReference>
<keyword evidence="4" id="KW-0479">Metal-binding</keyword>
<dbReference type="InterPro" id="IPR042089">
    <property type="entry name" value="Peptidase_M13_dom_2"/>
</dbReference>
<feature type="signal peptide" evidence="8">
    <location>
        <begin position="1"/>
        <end position="28"/>
    </location>
</feature>
<dbReference type="Pfam" id="PF05649">
    <property type="entry name" value="Peptidase_M13_N"/>
    <property type="match status" value="1"/>
</dbReference>
<dbReference type="PANTHER" id="PTHR11733">
    <property type="entry name" value="ZINC METALLOPROTEASE FAMILY M13 NEPRILYSIN-RELATED"/>
    <property type="match status" value="1"/>
</dbReference>
<dbReference type="HOGENOM" id="CLU_006187_4_3_1"/>
<evidence type="ECO:0000256" key="3">
    <source>
        <dbReference type="ARBA" id="ARBA00022670"/>
    </source>
</evidence>
<dbReference type="InterPro" id="IPR024079">
    <property type="entry name" value="MetalloPept_cat_dom_sf"/>
</dbReference>